<feature type="compositionally biased region" description="Basic residues" evidence="1">
    <location>
        <begin position="246"/>
        <end position="256"/>
    </location>
</feature>
<feature type="region of interest" description="Disordered" evidence="1">
    <location>
        <begin position="55"/>
        <end position="80"/>
    </location>
</feature>
<dbReference type="Proteomes" id="UP001310594">
    <property type="component" value="Unassembled WGS sequence"/>
</dbReference>
<accession>A0AAN7ZUX4</accession>
<dbReference type="EMBL" id="JAVRQU010000005">
    <property type="protein sequence ID" value="KAK5703054.1"/>
    <property type="molecule type" value="Genomic_DNA"/>
</dbReference>
<feature type="compositionally biased region" description="Basic and acidic residues" evidence="1">
    <location>
        <begin position="204"/>
        <end position="245"/>
    </location>
</feature>
<organism evidence="3 4">
    <name type="scientific">Elasticomyces elasticus</name>
    <dbReference type="NCBI Taxonomy" id="574655"/>
    <lineage>
        <taxon>Eukaryota</taxon>
        <taxon>Fungi</taxon>
        <taxon>Dikarya</taxon>
        <taxon>Ascomycota</taxon>
        <taxon>Pezizomycotina</taxon>
        <taxon>Dothideomycetes</taxon>
        <taxon>Dothideomycetidae</taxon>
        <taxon>Mycosphaerellales</taxon>
        <taxon>Teratosphaeriaceae</taxon>
        <taxon>Elasticomyces</taxon>
    </lineage>
</organism>
<dbReference type="PANTHER" id="PTHR14580:SF0">
    <property type="entry name" value="MULTIPLE MYELOMA TUMOR-ASSOCIATED PROTEIN 2"/>
    <property type="match status" value="1"/>
</dbReference>
<gene>
    <name evidence="3" type="ORF">LTR97_004000</name>
</gene>
<feature type="compositionally biased region" description="Basic and acidic residues" evidence="1">
    <location>
        <begin position="133"/>
        <end position="159"/>
    </location>
</feature>
<comment type="caution">
    <text evidence="3">The sequence shown here is derived from an EMBL/GenBank/DDBJ whole genome shotgun (WGS) entry which is preliminary data.</text>
</comment>
<feature type="region of interest" description="Disordered" evidence="1">
    <location>
        <begin position="92"/>
        <end position="256"/>
    </location>
</feature>
<feature type="domain" description="Multiple myeloma tumor-associated protein 2-like N-terminal" evidence="2">
    <location>
        <begin position="11"/>
        <end position="94"/>
    </location>
</feature>
<feature type="compositionally biased region" description="Basic residues" evidence="1">
    <location>
        <begin position="160"/>
        <end position="203"/>
    </location>
</feature>
<dbReference type="AlphaFoldDB" id="A0AAN7ZUX4"/>
<dbReference type="InterPro" id="IPR019315">
    <property type="entry name" value="MMTA2_N"/>
</dbReference>
<evidence type="ECO:0000256" key="1">
    <source>
        <dbReference type="SAM" id="MobiDB-lite"/>
    </source>
</evidence>
<dbReference type="Pfam" id="PF10159">
    <property type="entry name" value="MMtag"/>
    <property type="match status" value="1"/>
</dbReference>
<sequence length="256" mass="30599">MDLLQSVRKSGSRGGVNFSWDEVKNSAHRENYLGHSLKAPVGRWQSKKDLGWYAKGDDGELTPEEKAAKEAEARKEELRKVKEAEHDAMLKAMGLPVPDRENANLQPLGLGKSEQAGVNRALKEALGDDVEAEEKAVARVEPERRDRRRDHDDRDEERSSKRRRRSRSRSRDREHRHRHHRHREDRSRSRERKQHRSRSRDRKRREDDERKPARRSSNDQDVKPRVRDRDERRRRDDSRDRERSRSSYRSRRRSER</sequence>
<protein>
    <recommendedName>
        <fullName evidence="2">Multiple myeloma tumor-associated protein 2-like N-terminal domain-containing protein</fullName>
    </recommendedName>
</protein>
<dbReference type="PANTHER" id="PTHR14580">
    <property type="entry name" value="MULTIPLE MYELOMA TUMOR-ASSOCIATED PROTEIN 2 FAMILY MEMBER"/>
    <property type="match status" value="1"/>
</dbReference>
<evidence type="ECO:0000259" key="2">
    <source>
        <dbReference type="Pfam" id="PF10159"/>
    </source>
</evidence>
<evidence type="ECO:0000313" key="3">
    <source>
        <dbReference type="EMBL" id="KAK5703054.1"/>
    </source>
</evidence>
<dbReference type="InterPro" id="IPR039207">
    <property type="entry name" value="MMTAG2-like"/>
</dbReference>
<name>A0AAN7ZUX4_9PEZI</name>
<reference evidence="3" key="1">
    <citation type="submission" date="2023-08" db="EMBL/GenBank/DDBJ databases">
        <title>Black Yeasts Isolated from many extreme environments.</title>
        <authorList>
            <person name="Coleine C."/>
            <person name="Stajich J.E."/>
            <person name="Selbmann L."/>
        </authorList>
    </citation>
    <scope>NUCLEOTIDE SEQUENCE</scope>
    <source>
        <strain evidence="3">CCFEE 5810</strain>
    </source>
</reference>
<evidence type="ECO:0000313" key="4">
    <source>
        <dbReference type="Proteomes" id="UP001310594"/>
    </source>
</evidence>
<proteinExistence type="predicted"/>